<dbReference type="Proteomes" id="UP000005426">
    <property type="component" value="Unassembled WGS sequence"/>
</dbReference>
<keyword evidence="3" id="KW-0732">Signal</keyword>
<protein>
    <submittedName>
        <fullName evidence="4">Uncharacterized protein</fullName>
    </submittedName>
</protein>
<evidence type="ECO:0000313" key="4">
    <source>
        <dbReference type="EMBL" id="EHK48768.1"/>
    </source>
</evidence>
<dbReference type="OrthoDB" id="4898213at2759"/>
<organism evidence="4 5">
    <name type="scientific">Hypocrea atroviridis (strain ATCC 20476 / IMI 206040)</name>
    <name type="common">Trichoderma atroviride</name>
    <dbReference type="NCBI Taxonomy" id="452589"/>
    <lineage>
        <taxon>Eukaryota</taxon>
        <taxon>Fungi</taxon>
        <taxon>Dikarya</taxon>
        <taxon>Ascomycota</taxon>
        <taxon>Pezizomycotina</taxon>
        <taxon>Sordariomycetes</taxon>
        <taxon>Hypocreomycetidae</taxon>
        <taxon>Hypocreales</taxon>
        <taxon>Hypocreaceae</taxon>
        <taxon>Trichoderma</taxon>
    </lineage>
</organism>
<feature type="transmembrane region" description="Helical" evidence="2">
    <location>
        <begin position="230"/>
        <end position="250"/>
    </location>
</feature>
<feature type="transmembrane region" description="Helical" evidence="2">
    <location>
        <begin position="329"/>
        <end position="348"/>
    </location>
</feature>
<dbReference type="EMBL" id="ABDG02000018">
    <property type="protein sequence ID" value="EHK48768.1"/>
    <property type="molecule type" value="Genomic_DNA"/>
</dbReference>
<feature type="compositionally biased region" description="Basic and acidic residues" evidence="1">
    <location>
        <begin position="422"/>
        <end position="438"/>
    </location>
</feature>
<dbReference type="KEGG" id="tatv:25783132"/>
<reference evidence="4 5" key="1">
    <citation type="journal article" date="2011" name="Genome Biol.">
        <title>Comparative genome sequence analysis underscores mycoparasitism as the ancestral life style of Trichoderma.</title>
        <authorList>
            <person name="Kubicek C.P."/>
            <person name="Herrera-Estrella A."/>
            <person name="Seidl-Seiboth V."/>
            <person name="Martinez D.A."/>
            <person name="Druzhinina I.S."/>
            <person name="Thon M."/>
            <person name="Zeilinger S."/>
            <person name="Casas-Flores S."/>
            <person name="Horwitz B.A."/>
            <person name="Mukherjee P.K."/>
            <person name="Mukherjee M."/>
            <person name="Kredics L."/>
            <person name="Alcaraz L.D."/>
            <person name="Aerts A."/>
            <person name="Antal Z."/>
            <person name="Atanasova L."/>
            <person name="Cervantes-Badillo M.G."/>
            <person name="Challacombe J."/>
            <person name="Chertkov O."/>
            <person name="McCluskey K."/>
            <person name="Coulpier F."/>
            <person name="Deshpande N."/>
            <person name="von Doehren H."/>
            <person name="Ebbole D.J."/>
            <person name="Esquivel-Naranjo E.U."/>
            <person name="Fekete E."/>
            <person name="Flipphi M."/>
            <person name="Glaser F."/>
            <person name="Gomez-Rodriguez E.Y."/>
            <person name="Gruber S."/>
            <person name="Han C."/>
            <person name="Henrissat B."/>
            <person name="Hermosa R."/>
            <person name="Hernandez-Onate M."/>
            <person name="Karaffa L."/>
            <person name="Kosti I."/>
            <person name="Le Crom S."/>
            <person name="Lindquist E."/>
            <person name="Lucas S."/>
            <person name="Luebeck M."/>
            <person name="Luebeck P.S."/>
            <person name="Margeot A."/>
            <person name="Metz B."/>
            <person name="Misra M."/>
            <person name="Nevalainen H."/>
            <person name="Omann M."/>
            <person name="Packer N."/>
            <person name="Perrone G."/>
            <person name="Uresti-Rivera E.E."/>
            <person name="Salamov A."/>
            <person name="Schmoll M."/>
            <person name="Seiboth B."/>
            <person name="Shapiro H."/>
            <person name="Sukno S."/>
            <person name="Tamayo-Ramos J.A."/>
            <person name="Tisch D."/>
            <person name="Wiest A."/>
            <person name="Wilkinson H.H."/>
            <person name="Zhang M."/>
            <person name="Coutinho P.M."/>
            <person name="Kenerley C.M."/>
            <person name="Monte E."/>
            <person name="Baker S.E."/>
            <person name="Grigoriev I.V."/>
        </authorList>
    </citation>
    <scope>NUCLEOTIDE SEQUENCE [LARGE SCALE GENOMIC DNA]</scope>
    <source>
        <strain evidence="5">ATCC 20476 / IMI 206040</strain>
    </source>
</reference>
<name>G9NLK6_HYPAI</name>
<keyword evidence="2" id="KW-0472">Membrane</keyword>
<dbReference type="AlphaFoldDB" id="G9NLK6"/>
<evidence type="ECO:0000313" key="5">
    <source>
        <dbReference type="Proteomes" id="UP000005426"/>
    </source>
</evidence>
<gene>
    <name evidence="4" type="ORF">TRIATDRAFT_315965</name>
</gene>
<comment type="caution">
    <text evidence="4">The sequence shown here is derived from an EMBL/GenBank/DDBJ whole genome shotgun (WGS) entry which is preliminary data.</text>
</comment>
<accession>G9NLK6</accession>
<feature type="region of interest" description="Disordered" evidence="1">
    <location>
        <begin position="422"/>
        <end position="473"/>
    </location>
</feature>
<evidence type="ECO:0000256" key="1">
    <source>
        <dbReference type="SAM" id="MobiDB-lite"/>
    </source>
</evidence>
<evidence type="ECO:0000256" key="3">
    <source>
        <dbReference type="SAM" id="SignalP"/>
    </source>
</evidence>
<keyword evidence="5" id="KW-1185">Reference proteome</keyword>
<sequence length="473" mass="53114">MASGNRVTAVPRQLWSMLFYFVRLARSAPTKVQYLPPMPLKRFIERRSNGTDPTPEIFLDQMENPSEVFSVLLIIGGDIIQKAIAQLAGGKITLVSFSFGWVAYAFNALMSAFGDGQLMPDPDYPAVVITASSGIKKTNYSWVLGRLIRDLEFEVAKHFKTWIEQVEEDGKIIDKLISENDSGMLITVFEAGENTGVQKWDKCWALFFIVLPTQLVIAAVPVITKRNWSILFLTVVGTVLAIVTGSLREWRLQKYSCRKKTSDTYILTRGNGHSHVFVIGPGPNSGLYLDDLAGAARKADFRTRVSSVILAILWLAFLITAGGLKTDTWFLLAVGAIGMAQNILVAGLPRKPDAIGIPLRQTMPTFGRRKMNKNRPKVMDVLFEIEAELPKIGLAIRREYFPDYALREREIERWDKAEARQKEIKQWKEKAKGAVKSDPRRRKGHNGRTVFELNSPPAMKSFSNEGLEECSSR</sequence>
<dbReference type="OMA" id="YEYWMPA"/>
<keyword evidence="2" id="KW-1133">Transmembrane helix</keyword>
<feature type="transmembrane region" description="Helical" evidence="2">
    <location>
        <begin position="203"/>
        <end position="224"/>
    </location>
</feature>
<proteinExistence type="predicted"/>
<evidence type="ECO:0000256" key="2">
    <source>
        <dbReference type="SAM" id="Phobius"/>
    </source>
</evidence>
<feature type="chain" id="PRO_5003524388" evidence="3">
    <location>
        <begin position="28"/>
        <end position="473"/>
    </location>
</feature>
<dbReference type="GeneID" id="25783132"/>
<dbReference type="HOGENOM" id="CLU_034489_0_0_1"/>
<dbReference type="eggNOG" id="ENOG502SH7B">
    <property type="taxonomic scope" value="Eukaryota"/>
</dbReference>
<keyword evidence="2" id="KW-0812">Transmembrane</keyword>
<feature type="signal peptide" evidence="3">
    <location>
        <begin position="1"/>
        <end position="27"/>
    </location>
</feature>
<dbReference type="STRING" id="452589.G9NLK6"/>
<feature type="transmembrane region" description="Helical" evidence="2">
    <location>
        <begin position="305"/>
        <end position="323"/>
    </location>
</feature>